<dbReference type="SUPFAM" id="SSF56281">
    <property type="entry name" value="Metallo-hydrolase/oxidoreductase"/>
    <property type="match status" value="1"/>
</dbReference>
<accession>A0A2P6TXL5</accession>
<dbReference type="PANTHER" id="PTHR46018">
    <property type="entry name" value="ZINC PHOSPHODIESTERASE ELAC PROTEIN 1"/>
    <property type="match status" value="1"/>
</dbReference>
<dbReference type="Gene3D" id="3.60.15.10">
    <property type="entry name" value="Ribonuclease Z/Hydroxyacylglutathione hydrolase-like"/>
    <property type="match status" value="1"/>
</dbReference>
<evidence type="ECO:0000256" key="1">
    <source>
        <dbReference type="SAM" id="MobiDB-lite"/>
    </source>
</evidence>
<feature type="compositionally biased region" description="Low complexity" evidence="1">
    <location>
        <begin position="1"/>
        <end position="18"/>
    </location>
</feature>
<dbReference type="STRING" id="3076.A0A2P6TXL5"/>
<evidence type="ECO:0000313" key="2">
    <source>
        <dbReference type="EMBL" id="PRW58803.1"/>
    </source>
</evidence>
<keyword evidence="3" id="KW-1185">Reference proteome</keyword>
<name>A0A2P6TXL5_CHLSO</name>
<organism evidence="2 3">
    <name type="scientific">Chlorella sorokiniana</name>
    <name type="common">Freshwater green alga</name>
    <dbReference type="NCBI Taxonomy" id="3076"/>
    <lineage>
        <taxon>Eukaryota</taxon>
        <taxon>Viridiplantae</taxon>
        <taxon>Chlorophyta</taxon>
        <taxon>core chlorophytes</taxon>
        <taxon>Trebouxiophyceae</taxon>
        <taxon>Chlorellales</taxon>
        <taxon>Chlorellaceae</taxon>
        <taxon>Chlorella clade</taxon>
        <taxon>Chlorella</taxon>
    </lineage>
</organism>
<dbReference type="GO" id="GO:0042781">
    <property type="term" value="F:3'-tRNA processing endoribonuclease activity"/>
    <property type="evidence" value="ECO:0007669"/>
    <property type="project" value="TreeGrafter"/>
</dbReference>
<dbReference type="PANTHER" id="PTHR46018:SF2">
    <property type="entry name" value="ZINC PHOSPHODIESTERASE ELAC PROTEIN 1"/>
    <property type="match status" value="1"/>
</dbReference>
<proteinExistence type="predicted"/>
<protein>
    <submittedName>
        <fullName evidence="2">Zinc phosphodiesterase ELAC 1 isoform A</fullName>
    </submittedName>
</protein>
<dbReference type="GO" id="GO:0005634">
    <property type="term" value="C:nucleus"/>
    <property type="evidence" value="ECO:0007669"/>
    <property type="project" value="TreeGrafter"/>
</dbReference>
<dbReference type="AlphaFoldDB" id="A0A2P6TXL5"/>
<dbReference type="EMBL" id="LHPG02000004">
    <property type="protein sequence ID" value="PRW58803.1"/>
    <property type="molecule type" value="Genomic_DNA"/>
</dbReference>
<comment type="caution">
    <text evidence="2">The sequence shown here is derived from an EMBL/GenBank/DDBJ whole genome shotgun (WGS) entry which is preliminary data.</text>
</comment>
<gene>
    <name evidence="2" type="ORF">C2E21_2173</name>
</gene>
<dbReference type="OrthoDB" id="527344at2759"/>
<evidence type="ECO:0000313" key="3">
    <source>
        <dbReference type="Proteomes" id="UP000239899"/>
    </source>
</evidence>
<dbReference type="InterPro" id="IPR036866">
    <property type="entry name" value="RibonucZ/Hydroxyglut_hydro"/>
</dbReference>
<reference evidence="2 3" key="1">
    <citation type="journal article" date="2018" name="Plant J.">
        <title>Genome sequences of Chlorella sorokiniana UTEX 1602 and Micractinium conductrix SAG 241.80: implications to maltose excretion by a green alga.</title>
        <authorList>
            <person name="Arriola M.B."/>
            <person name="Velmurugan N."/>
            <person name="Zhang Y."/>
            <person name="Plunkett M.H."/>
            <person name="Hondzo H."/>
            <person name="Barney B.M."/>
        </authorList>
    </citation>
    <scope>NUCLEOTIDE SEQUENCE [LARGE SCALE GENOMIC DNA]</scope>
    <source>
        <strain evidence="3">UTEX 1602</strain>
    </source>
</reference>
<feature type="region of interest" description="Disordered" evidence="1">
    <location>
        <begin position="1"/>
        <end position="28"/>
    </location>
</feature>
<dbReference type="Proteomes" id="UP000239899">
    <property type="component" value="Unassembled WGS sequence"/>
</dbReference>
<sequence length="612" mass="64834">MASALPAAQAAGGDSAGPSGRGQGSMPIPRLQGRYSYKMVKAQPMQVLQNELRCRRLPIWGRKDQLASRVYTALVEEGMGLSAEESEVMDAQLGLSLLVSSPGTGVDEQAAAVAAGEAPSEKALAADPLLALQSSAAGLFLTHDNSERTLSNASGLQLSFLWGSTAPNGVKHTTSCVMRTSKSVWLFECGEDSQRHLVRNEAIAWAKLQRIFISSLAADNILGLPGMLCTISAARERGYESADEPLHIYGPPGLTDFINTMLSVSRTYLEMPVVVHEFATQAVPPEQLGELERINPRARLYRTRLPPDQLNPQGFFDGEVRALLQRHTRKRTSSTGIDLRAGSLPLSVPPPGDPSRTGLHVSEMSWSIKADHEWLVRVAPLRNKQPTFGFLVQEAGRLGKLHVEVARALGVEEGANYTLLKNGESVPTPDGRIVHSAQCVGPPKRGRRVAILGACADSSSFARAAASRPDDIILGFDSLGPGGQALATQAAAAAAESPVLDLVVHAMGPPPGAPVGSAHSVARMAGATAAAMRAQELVLWQHQAAFSDSPEGQDPAFPAEALAAAKEGLGSNLVSLAGSYWCYDPERQPEADVREQLLQAALAAMQGSDGEG</sequence>